<dbReference type="InterPro" id="IPR027417">
    <property type="entry name" value="P-loop_NTPase"/>
</dbReference>
<dbReference type="Gramene" id="OIV98853">
    <property type="protein sequence ID" value="OIV98853"/>
    <property type="gene ID" value="TanjilG_21019"/>
</dbReference>
<dbReference type="Pfam" id="PF18052">
    <property type="entry name" value="Rx_N"/>
    <property type="match status" value="1"/>
</dbReference>
<dbReference type="GO" id="GO:0098542">
    <property type="term" value="P:defense response to other organism"/>
    <property type="evidence" value="ECO:0007669"/>
    <property type="project" value="TreeGrafter"/>
</dbReference>
<dbReference type="InterPro" id="IPR044974">
    <property type="entry name" value="Disease_R_plants"/>
</dbReference>
<evidence type="ECO:0000313" key="6">
    <source>
        <dbReference type="EMBL" id="OIV98853.1"/>
    </source>
</evidence>
<dbReference type="InterPro" id="IPR041118">
    <property type="entry name" value="Rx_N"/>
</dbReference>
<evidence type="ECO:0000259" key="4">
    <source>
        <dbReference type="Pfam" id="PF18052"/>
    </source>
</evidence>
<dbReference type="Proteomes" id="UP000188354">
    <property type="component" value="Chromosome LG13"/>
</dbReference>
<name>A0A1J7GER6_LUPAN</name>
<keyword evidence="1" id="KW-0677">Repeat</keyword>
<keyword evidence="2" id="KW-0547">Nucleotide-binding</keyword>
<dbReference type="EMBL" id="CM007373">
    <property type="protein sequence ID" value="OIV98853.1"/>
    <property type="molecule type" value="Genomic_DNA"/>
</dbReference>
<evidence type="ECO:0000256" key="1">
    <source>
        <dbReference type="ARBA" id="ARBA00022737"/>
    </source>
</evidence>
<feature type="domain" description="Disease resistance N-terminal" evidence="4">
    <location>
        <begin position="22"/>
        <end position="94"/>
    </location>
</feature>
<feature type="domain" description="Disease resistance R13L4/SHOC-2-like LRR" evidence="5">
    <location>
        <begin position="296"/>
        <end position="408"/>
    </location>
</feature>
<dbReference type="Gene3D" id="1.20.5.4130">
    <property type="match status" value="1"/>
</dbReference>
<dbReference type="Pfam" id="PF23598">
    <property type="entry name" value="LRR_14"/>
    <property type="match status" value="1"/>
</dbReference>
<dbReference type="Gene3D" id="3.80.10.10">
    <property type="entry name" value="Ribonuclease Inhibitor"/>
    <property type="match status" value="1"/>
</dbReference>
<dbReference type="SUPFAM" id="SSF52540">
    <property type="entry name" value="P-loop containing nucleoside triphosphate hydrolases"/>
    <property type="match status" value="1"/>
</dbReference>
<evidence type="ECO:0000313" key="7">
    <source>
        <dbReference type="Proteomes" id="UP000188354"/>
    </source>
</evidence>
<reference evidence="6 7" key="1">
    <citation type="journal article" date="2017" name="Plant Biotechnol. J.">
        <title>A comprehensive draft genome sequence for lupin (Lupinus angustifolius), an emerging health food: insights into plant-microbe interactions and legume evolution.</title>
        <authorList>
            <person name="Hane J.K."/>
            <person name="Ming Y."/>
            <person name="Kamphuis L.G."/>
            <person name="Nelson M.N."/>
            <person name="Garg G."/>
            <person name="Atkins C.A."/>
            <person name="Bayer P.E."/>
            <person name="Bravo A."/>
            <person name="Bringans S."/>
            <person name="Cannon S."/>
            <person name="Edwards D."/>
            <person name="Foley R."/>
            <person name="Gao L.L."/>
            <person name="Harrison M.J."/>
            <person name="Huang W."/>
            <person name="Hurgobin B."/>
            <person name="Li S."/>
            <person name="Liu C.W."/>
            <person name="McGrath A."/>
            <person name="Morahan G."/>
            <person name="Murray J."/>
            <person name="Weller J."/>
            <person name="Jian J."/>
            <person name="Singh K.B."/>
        </authorList>
    </citation>
    <scope>NUCLEOTIDE SEQUENCE [LARGE SCALE GENOMIC DNA]</scope>
    <source>
        <strain evidence="7">cv. Tanjil</strain>
        <tissue evidence="6">Whole plant</tissue>
    </source>
</reference>
<keyword evidence="7" id="KW-1185">Reference proteome</keyword>
<evidence type="ECO:0000256" key="3">
    <source>
        <dbReference type="ARBA" id="ARBA00022821"/>
    </source>
</evidence>
<accession>A0A1J7GER6</accession>
<dbReference type="AlphaFoldDB" id="A0A1J7GER6"/>
<dbReference type="InterPro" id="IPR055414">
    <property type="entry name" value="LRR_R13L4/SHOC2-like"/>
</dbReference>
<dbReference type="Gene3D" id="1.10.8.430">
    <property type="entry name" value="Helical domain of apoptotic protease-activating factors"/>
    <property type="match status" value="1"/>
</dbReference>
<sequence length="433" mass="49556">MAVQLVARPFMGVVFNVLLEKLAFYDIVNLFQKKKINDKLLKRLKIVLLSANVVLNDAEDKQMKNEAVKEWIEELKDVTFDVDDIIGEIYTDAKVTPKVHAGAYGSKIIVTTRSGNVTSIMQTVAPYNLGELSNEDCWNLFSKYGFNYGDSIVHQSLEKVGREIVRKCKGLPLVVKTLAGLLRSKTDRQEWYKVLNSEIWDLQDHESNILSALRFSFHYLHSHLKRCFAYCALFSKYCEFEKEKVILLWMVEVRMEGNKSDEVKERTRHLSHIITDGSSYLNVKDVAKANCLHTFSNKNDRLPNSIGILKHILYIEISNTENTKLPESICSLYNLQTLKLVGCYNIIELSEDIHKLVNLRYLDIRDTCLTRMPVKMSALTNLQKLRDFFVGEDCGSSIGELGEISNLHGTLSIHRIEYIVNLKDPEHIVFGLG</sequence>
<evidence type="ECO:0000256" key="2">
    <source>
        <dbReference type="ARBA" id="ARBA00022741"/>
    </source>
</evidence>
<organism evidence="6 7">
    <name type="scientific">Lupinus angustifolius</name>
    <name type="common">Narrow-leaved blue lupine</name>
    <dbReference type="NCBI Taxonomy" id="3871"/>
    <lineage>
        <taxon>Eukaryota</taxon>
        <taxon>Viridiplantae</taxon>
        <taxon>Streptophyta</taxon>
        <taxon>Embryophyta</taxon>
        <taxon>Tracheophyta</taxon>
        <taxon>Spermatophyta</taxon>
        <taxon>Magnoliopsida</taxon>
        <taxon>eudicotyledons</taxon>
        <taxon>Gunneridae</taxon>
        <taxon>Pentapetalae</taxon>
        <taxon>rosids</taxon>
        <taxon>fabids</taxon>
        <taxon>Fabales</taxon>
        <taxon>Fabaceae</taxon>
        <taxon>Papilionoideae</taxon>
        <taxon>50 kb inversion clade</taxon>
        <taxon>genistoids sensu lato</taxon>
        <taxon>core genistoids</taxon>
        <taxon>Genisteae</taxon>
        <taxon>Lupinus</taxon>
    </lineage>
</organism>
<dbReference type="OMA" id="HILYIEI"/>
<keyword evidence="3" id="KW-0611">Plant defense</keyword>
<protein>
    <recommendedName>
        <fullName evidence="8">NB-ARC domain-containing protein</fullName>
    </recommendedName>
</protein>
<dbReference type="InterPro" id="IPR042197">
    <property type="entry name" value="Apaf_helical"/>
</dbReference>
<evidence type="ECO:0008006" key="8">
    <source>
        <dbReference type="Google" id="ProtNLM"/>
    </source>
</evidence>
<dbReference type="PANTHER" id="PTHR23155">
    <property type="entry name" value="DISEASE RESISTANCE PROTEIN RP"/>
    <property type="match status" value="1"/>
</dbReference>
<dbReference type="PANTHER" id="PTHR23155:SF1241">
    <property type="entry name" value="DISEASE RESISTANCE RPP13-LIKE PROTEIN 1-RELATED"/>
    <property type="match status" value="1"/>
</dbReference>
<dbReference type="SUPFAM" id="SSF52058">
    <property type="entry name" value="L domain-like"/>
    <property type="match status" value="1"/>
</dbReference>
<evidence type="ECO:0000259" key="5">
    <source>
        <dbReference type="Pfam" id="PF23598"/>
    </source>
</evidence>
<proteinExistence type="predicted"/>
<gene>
    <name evidence="6" type="ORF">TanjilG_21019</name>
</gene>
<dbReference type="GO" id="GO:0043531">
    <property type="term" value="F:ADP binding"/>
    <property type="evidence" value="ECO:0007669"/>
    <property type="project" value="InterPro"/>
</dbReference>
<dbReference type="InterPro" id="IPR032675">
    <property type="entry name" value="LRR_dom_sf"/>
</dbReference>